<proteinExistence type="predicted"/>
<gene>
    <name evidence="1" type="ORF">MTE01_28780</name>
</gene>
<evidence type="ECO:0000313" key="1">
    <source>
        <dbReference type="EMBL" id="GEB46933.1"/>
    </source>
</evidence>
<dbReference type="OrthoDB" id="5083023at2"/>
<sequence>MGGDPRPGSVPGRVDVETELIYLRARSEPPWERVKRDGVDVTDRPDLWTPYQRARRVEFEERVEFYRAEGLI</sequence>
<organism evidence="1 2">
    <name type="scientific">Microbacterium testaceum</name>
    <name type="common">Aureobacterium testaceum</name>
    <name type="synonym">Brevibacterium testaceum</name>
    <dbReference type="NCBI Taxonomy" id="2033"/>
    <lineage>
        <taxon>Bacteria</taxon>
        <taxon>Bacillati</taxon>
        <taxon>Actinomycetota</taxon>
        <taxon>Actinomycetes</taxon>
        <taxon>Micrococcales</taxon>
        <taxon>Microbacteriaceae</taxon>
        <taxon>Microbacterium</taxon>
    </lineage>
</organism>
<dbReference type="Proteomes" id="UP000319525">
    <property type="component" value="Unassembled WGS sequence"/>
</dbReference>
<dbReference type="EMBL" id="BJML01000011">
    <property type="protein sequence ID" value="GEB46933.1"/>
    <property type="molecule type" value="Genomic_DNA"/>
</dbReference>
<comment type="caution">
    <text evidence="1">The sequence shown here is derived from an EMBL/GenBank/DDBJ whole genome shotgun (WGS) entry which is preliminary data.</text>
</comment>
<dbReference type="AlphaFoldDB" id="A0A4Y3QQI3"/>
<accession>A0A4Y3QQI3</accession>
<dbReference type="GeneID" id="57145561"/>
<name>A0A4Y3QQI3_MICTE</name>
<reference evidence="1 2" key="1">
    <citation type="submission" date="2019-06" db="EMBL/GenBank/DDBJ databases">
        <title>Whole genome shotgun sequence of Microbacterium testaceum NBRC 12675.</title>
        <authorList>
            <person name="Hosoyama A."/>
            <person name="Uohara A."/>
            <person name="Ohji S."/>
            <person name="Ichikawa N."/>
        </authorList>
    </citation>
    <scope>NUCLEOTIDE SEQUENCE [LARGE SCALE GENOMIC DNA]</scope>
    <source>
        <strain evidence="1 2">NBRC 12675</strain>
    </source>
</reference>
<evidence type="ECO:0000313" key="2">
    <source>
        <dbReference type="Proteomes" id="UP000319525"/>
    </source>
</evidence>
<dbReference type="RefSeq" id="WP_141378152.1">
    <property type="nucleotide sequence ID" value="NZ_BJML01000011.1"/>
</dbReference>
<protein>
    <submittedName>
        <fullName evidence="1">Uncharacterized protein</fullName>
    </submittedName>
</protein>